<comment type="caution">
    <text evidence="2">The sequence shown here is derived from an EMBL/GenBank/DDBJ whole genome shotgun (WGS) entry which is preliminary data.</text>
</comment>
<proteinExistence type="predicted"/>
<evidence type="ECO:0000313" key="2">
    <source>
        <dbReference type="EMBL" id="GBM33657.1"/>
    </source>
</evidence>
<organism evidence="2 3">
    <name type="scientific">Araneus ventricosus</name>
    <name type="common">Orbweaver spider</name>
    <name type="synonym">Epeira ventricosa</name>
    <dbReference type="NCBI Taxonomy" id="182803"/>
    <lineage>
        <taxon>Eukaryota</taxon>
        <taxon>Metazoa</taxon>
        <taxon>Ecdysozoa</taxon>
        <taxon>Arthropoda</taxon>
        <taxon>Chelicerata</taxon>
        <taxon>Arachnida</taxon>
        <taxon>Araneae</taxon>
        <taxon>Araneomorphae</taxon>
        <taxon>Entelegynae</taxon>
        <taxon>Araneoidea</taxon>
        <taxon>Araneidae</taxon>
        <taxon>Araneus</taxon>
    </lineage>
</organism>
<feature type="compositionally biased region" description="Basic and acidic residues" evidence="1">
    <location>
        <begin position="55"/>
        <end position="70"/>
    </location>
</feature>
<dbReference type="PROSITE" id="PS51257">
    <property type="entry name" value="PROKAR_LIPOPROTEIN"/>
    <property type="match status" value="1"/>
</dbReference>
<accession>A0A4Y2EYP6</accession>
<dbReference type="Proteomes" id="UP000499080">
    <property type="component" value="Unassembled WGS sequence"/>
</dbReference>
<evidence type="ECO:0000313" key="3">
    <source>
        <dbReference type="Proteomes" id="UP000499080"/>
    </source>
</evidence>
<reference evidence="2 3" key="1">
    <citation type="journal article" date="2019" name="Sci. Rep.">
        <title>Orb-weaving spider Araneus ventricosus genome elucidates the spidroin gene catalogue.</title>
        <authorList>
            <person name="Kono N."/>
            <person name="Nakamura H."/>
            <person name="Ohtoshi R."/>
            <person name="Moran D.A.P."/>
            <person name="Shinohara A."/>
            <person name="Yoshida Y."/>
            <person name="Fujiwara M."/>
            <person name="Mori M."/>
            <person name="Tomita M."/>
            <person name="Arakawa K."/>
        </authorList>
    </citation>
    <scope>NUCLEOTIDE SEQUENCE [LARGE SCALE GENOMIC DNA]</scope>
</reference>
<feature type="region of interest" description="Disordered" evidence="1">
    <location>
        <begin position="40"/>
        <end position="70"/>
    </location>
</feature>
<dbReference type="AlphaFoldDB" id="A0A4Y2EYP6"/>
<gene>
    <name evidence="2" type="ORF">AVEN_203696_1</name>
</gene>
<protein>
    <submittedName>
        <fullName evidence="2">Uncharacterized protein</fullName>
    </submittedName>
</protein>
<evidence type="ECO:0000256" key="1">
    <source>
        <dbReference type="SAM" id="MobiDB-lite"/>
    </source>
</evidence>
<keyword evidence="3" id="KW-1185">Reference proteome</keyword>
<dbReference type="EMBL" id="BGPR01000738">
    <property type="protein sequence ID" value="GBM33657.1"/>
    <property type="molecule type" value="Genomic_DNA"/>
</dbReference>
<sequence>MSSSKCTQSYAALCACLYSSCEDRGGLVVRSRLQPLRITGSKPNYKENQPYVTNPEEREAARNAVEETVK</sequence>
<name>A0A4Y2EYP6_ARAVE</name>